<name>A0A090W4J1_9FLAO</name>
<dbReference type="Gene3D" id="3.90.550.10">
    <property type="entry name" value="Spore Coat Polysaccharide Biosynthesis Protein SpsA, Chain A"/>
    <property type="match status" value="1"/>
</dbReference>
<comment type="subcellular location">
    <subcellularLocation>
        <location evidence="1">Endomembrane system</location>
    </subcellularLocation>
</comment>
<evidence type="ECO:0000256" key="5">
    <source>
        <dbReference type="ARBA" id="ARBA00023136"/>
    </source>
</evidence>
<protein>
    <submittedName>
        <fullName evidence="7">Glycosyltransferase</fullName>
    </submittedName>
</protein>
<dbReference type="Proteomes" id="UP000029646">
    <property type="component" value="Unassembled WGS sequence"/>
</dbReference>
<keyword evidence="3 6" id="KW-0812">Transmembrane</keyword>
<keyword evidence="4 6" id="KW-1133">Transmembrane helix</keyword>
<sequence>MYIETVIIVIYTIALLLIFIYALAQLNLLFNYLSAKNISNEPKFNLSHPEEVPYVTIQLPVYNEMYVMERLLDNIAKIDYPKDKLEIQVLDDSTDETVATTKAHIEKLNPQD</sequence>
<dbReference type="EMBL" id="BBNS01000005">
    <property type="protein sequence ID" value="GAL70374.1"/>
    <property type="molecule type" value="Genomic_DNA"/>
</dbReference>
<organism evidence="7 8">
    <name type="scientific">Jejuia pallidilutea</name>
    <dbReference type="NCBI Taxonomy" id="504487"/>
    <lineage>
        <taxon>Bacteria</taxon>
        <taxon>Pseudomonadati</taxon>
        <taxon>Bacteroidota</taxon>
        <taxon>Flavobacteriia</taxon>
        <taxon>Flavobacteriales</taxon>
        <taxon>Flavobacteriaceae</taxon>
        <taxon>Jejuia</taxon>
    </lineage>
</organism>
<keyword evidence="5 6" id="KW-0472">Membrane</keyword>
<gene>
    <name evidence="7" type="ORF">JCM19302_3496</name>
</gene>
<evidence type="ECO:0000256" key="2">
    <source>
        <dbReference type="ARBA" id="ARBA00022679"/>
    </source>
</evidence>
<evidence type="ECO:0000256" key="4">
    <source>
        <dbReference type="ARBA" id="ARBA00022989"/>
    </source>
</evidence>
<proteinExistence type="predicted"/>
<dbReference type="GO" id="GO:0016757">
    <property type="term" value="F:glycosyltransferase activity"/>
    <property type="evidence" value="ECO:0007669"/>
    <property type="project" value="TreeGrafter"/>
</dbReference>
<dbReference type="SUPFAM" id="SSF53448">
    <property type="entry name" value="Nucleotide-diphospho-sugar transferases"/>
    <property type="match status" value="1"/>
</dbReference>
<evidence type="ECO:0000256" key="6">
    <source>
        <dbReference type="SAM" id="Phobius"/>
    </source>
</evidence>
<accession>A0A090W4J1</accession>
<comment type="caution">
    <text evidence="7">The sequence shown here is derived from an EMBL/GenBank/DDBJ whole genome shotgun (WGS) entry which is preliminary data.</text>
</comment>
<evidence type="ECO:0000256" key="3">
    <source>
        <dbReference type="ARBA" id="ARBA00022692"/>
    </source>
</evidence>
<dbReference type="PANTHER" id="PTHR32044">
    <property type="entry name" value="GLUCOMANNAN 4-BETA-MANNOSYLTRANSFERASE 9"/>
    <property type="match status" value="1"/>
</dbReference>
<dbReference type="PANTHER" id="PTHR32044:SF80">
    <property type="entry name" value="XYLOGLUCAN GLYCOSYLTRANSFERASE 2-RELATED"/>
    <property type="match status" value="1"/>
</dbReference>
<dbReference type="GO" id="GO:0012505">
    <property type="term" value="C:endomembrane system"/>
    <property type="evidence" value="ECO:0007669"/>
    <property type="project" value="UniProtKB-SubCell"/>
</dbReference>
<evidence type="ECO:0000256" key="1">
    <source>
        <dbReference type="ARBA" id="ARBA00004308"/>
    </source>
</evidence>
<dbReference type="InterPro" id="IPR029044">
    <property type="entry name" value="Nucleotide-diphossugar_trans"/>
</dbReference>
<keyword evidence="2 7" id="KW-0808">Transferase</keyword>
<evidence type="ECO:0000313" key="8">
    <source>
        <dbReference type="Proteomes" id="UP000029646"/>
    </source>
</evidence>
<evidence type="ECO:0000313" key="7">
    <source>
        <dbReference type="EMBL" id="GAL70374.1"/>
    </source>
</evidence>
<dbReference type="AlphaFoldDB" id="A0A090W4J1"/>
<reference evidence="7 8" key="1">
    <citation type="journal article" date="2014" name="Genome Announc.">
        <title>Draft Genome Sequence of Marine Flavobacterium Jejuia pallidilutea Strain 11shimoA1 and Pigmentation Mutants.</title>
        <authorList>
            <person name="Takatani N."/>
            <person name="Nakanishi M."/>
            <person name="Meirelles P."/>
            <person name="Mino S."/>
            <person name="Suda W."/>
            <person name="Oshima K."/>
            <person name="Hattori M."/>
            <person name="Ohkuma M."/>
            <person name="Hosokawa M."/>
            <person name="Miyashita K."/>
            <person name="Thompson F.L."/>
            <person name="Niwa A."/>
            <person name="Sawabe T."/>
            <person name="Sawabe T."/>
        </authorList>
    </citation>
    <scope>NUCLEOTIDE SEQUENCE [LARGE SCALE GENOMIC DNA]</scope>
    <source>
        <strain evidence="8">JCM19302</strain>
    </source>
</reference>
<feature type="transmembrane region" description="Helical" evidence="6">
    <location>
        <begin position="6"/>
        <end position="30"/>
    </location>
</feature>